<name>A0A146F8M4_ASPKA</name>
<dbReference type="AlphaFoldDB" id="A0A146F8M4"/>
<dbReference type="EMBL" id="BCWF01000015">
    <property type="protein sequence ID" value="GAT22470.1"/>
    <property type="molecule type" value="Genomic_DNA"/>
</dbReference>
<comment type="caution">
    <text evidence="1">The sequence shown here is derived from an EMBL/GenBank/DDBJ whole genome shotgun (WGS) entry which is preliminary data.</text>
</comment>
<proteinExistence type="predicted"/>
<dbReference type="Proteomes" id="UP000075230">
    <property type="component" value="Unassembled WGS sequence"/>
</dbReference>
<reference evidence="2" key="2">
    <citation type="submission" date="2016-02" db="EMBL/GenBank/DDBJ databases">
        <title>Genome sequencing of Aspergillus luchuensis NBRC 4314.</title>
        <authorList>
            <person name="Yamada O."/>
        </authorList>
    </citation>
    <scope>NUCLEOTIDE SEQUENCE [LARGE SCALE GENOMIC DNA]</scope>
    <source>
        <strain evidence="2">RIB 2604</strain>
    </source>
</reference>
<organism evidence="1 2">
    <name type="scientific">Aspergillus kawachii</name>
    <name type="common">White koji mold</name>
    <name type="synonym">Aspergillus awamori var. kawachi</name>
    <dbReference type="NCBI Taxonomy" id="1069201"/>
    <lineage>
        <taxon>Eukaryota</taxon>
        <taxon>Fungi</taxon>
        <taxon>Dikarya</taxon>
        <taxon>Ascomycota</taxon>
        <taxon>Pezizomycotina</taxon>
        <taxon>Eurotiomycetes</taxon>
        <taxon>Eurotiomycetidae</taxon>
        <taxon>Eurotiales</taxon>
        <taxon>Aspergillaceae</taxon>
        <taxon>Aspergillus</taxon>
        <taxon>Aspergillus subgen. Circumdati</taxon>
    </lineage>
</organism>
<protein>
    <submittedName>
        <fullName evidence="1">C6 zinc finger domain protein</fullName>
    </submittedName>
</protein>
<evidence type="ECO:0000313" key="2">
    <source>
        <dbReference type="Proteomes" id="UP000075230"/>
    </source>
</evidence>
<sequence>MSHPEYLFTYCNAALVTTRTKASTSPLSIPSEMRKKGSESSAMVGLADIRETDILVAQQIPNAWFPADAVTTDCAFVSSVAFKAPQNLKEPEEFNVTEADIPSSNKTLVTDPIFVA</sequence>
<gene>
    <name evidence="1" type="ORF">RIB2604_01505040</name>
</gene>
<reference evidence="1 2" key="1">
    <citation type="journal article" date="2016" name="DNA Res.">
        <title>Genome sequence of Aspergillus luchuensis NBRC 4314.</title>
        <authorList>
            <person name="Yamada O."/>
            <person name="Machida M."/>
            <person name="Hosoyama A."/>
            <person name="Goto M."/>
            <person name="Takahashi T."/>
            <person name="Futagami T."/>
            <person name="Yamagata Y."/>
            <person name="Takeuchi M."/>
            <person name="Kobayashi T."/>
            <person name="Koike H."/>
            <person name="Abe K."/>
            <person name="Asai K."/>
            <person name="Arita M."/>
            <person name="Fujita N."/>
            <person name="Fukuda K."/>
            <person name="Higa K."/>
            <person name="Horikawa H."/>
            <person name="Ishikawa T."/>
            <person name="Jinno K."/>
            <person name="Kato Y."/>
            <person name="Kirimura K."/>
            <person name="Mizutani O."/>
            <person name="Nakasone K."/>
            <person name="Sano M."/>
            <person name="Shiraishi Y."/>
            <person name="Tsukahara M."/>
            <person name="Gomi K."/>
        </authorList>
    </citation>
    <scope>NUCLEOTIDE SEQUENCE [LARGE SCALE GENOMIC DNA]</scope>
    <source>
        <strain evidence="1 2">RIB 2604</strain>
    </source>
</reference>
<accession>A0A146F8M4</accession>
<evidence type="ECO:0000313" key="1">
    <source>
        <dbReference type="EMBL" id="GAT22470.1"/>
    </source>
</evidence>